<evidence type="ECO:0000313" key="3">
    <source>
        <dbReference type="Proteomes" id="UP000250321"/>
    </source>
</evidence>
<name>A0A314ZHY3_PRUYE</name>
<dbReference type="PANTHER" id="PTHR33925">
    <property type="entry name" value="PLASTID DIVISION PROTEIN CDP1, CHLOROPLASTIC-RELATED"/>
    <property type="match status" value="1"/>
</dbReference>
<comment type="caution">
    <text evidence="2">The sequence shown here is derived from an EMBL/GenBank/DDBJ whole genome shotgun (WGS) entry which is preliminary data.</text>
</comment>
<dbReference type="GO" id="GO:0010020">
    <property type="term" value="P:chloroplast fission"/>
    <property type="evidence" value="ECO:0007669"/>
    <property type="project" value="TreeGrafter"/>
</dbReference>
<dbReference type="OrthoDB" id="1741663at2759"/>
<keyword evidence="3" id="KW-1185">Reference proteome</keyword>
<dbReference type="EMBL" id="PJQY01000116">
    <property type="protein sequence ID" value="PQQ18230.1"/>
    <property type="molecule type" value="Genomic_DNA"/>
</dbReference>
<dbReference type="STRING" id="2094558.A0A314ZHY3"/>
<sequence>MLVQWQALADAAKARSCYWRFVLLQLSVLRAEILSDEVGGEIAEIEAVLEEAAELVNESEQKTQVITARIKFGMY</sequence>
<reference evidence="2 3" key="1">
    <citation type="submission" date="2018-02" db="EMBL/GenBank/DDBJ databases">
        <title>Draft genome of wild Prunus yedoensis var. nudiflora.</title>
        <authorList>
            <person name="Baek S."/>
            <person name="Kim J.-H."/>
            <person name="Choi K."/>
            <person name="Kim G.-B."/>
            <person name="Cho A."/>
            <person name="Jang H."/>
            <person name="Shin C.-H."/>
            <person name="Yu H.-J."/>
            <person name="Mun J.-H."/>
        </authorList>
    </citation>
    <scope>NUCLEOTIDE SEQUENCE [LARGE SCALE GENOMIC DNA]</scope>
    <source>
        <strain evidence="3">cv. Jeju island</strain>
        <tissue evidence="2">Leaf</tissue>
    </source>
</reference>
<dbReference type="Pfam" id="PF13355">
    <property type="entry name" value="ARC6-like_IMS"/>
    <property type="match status" value="1"/>
</dbReference>
<evidence type="ECO:0000313" key="2">
    <source>
        <dbReference type="EMBL" id="PQQ18230.1"/>
    </source>
</evidence>
<dbReference type="InterPro" id="IPR025344">
    <property type="entry name" value="CDP1-like_IMS"/>
</dbReference>
<dbReference type="AlphaFoldDB" id="A0A314ZHY3"/>
<dbReference type="Proteomes" id="UP000250321">
    <property type="component" value="Unassembled WGS sequence"/>
</dbReference>
<proteinExistence type="predicted"/>
<evidence type="ECO:0000259" key="1">
    <source>
        <dbReference type="Pfam" id="PF13355"/>
    </source>
</evidence>
<dbReference type="GO" id="GO:0009706">
    <property type="term" value="C:chloroplast inner membrane"/>
    <property type="evidence" value="ECO:0007669"/>
    <property type="project" value="TreeGrafter"/>
</dbReference>
<gene>
    <name evidence="2" type="ORF">Pyn_13270</name>
</gene>
<accession>A0A314ZHY3</accession>
<dbReference type="InterPro" id="IPR044685">
    <property type="entry name" value="CPD1-like"/>
</dbReference>
<organism evidence="2 3">
    <name type="scientific">Prunus yedoensis var. nudiflora</name>
    <dbReference type="NCBI Taxonomy" id="2094558"/>
    <lineage>
        <taxon>Eukaryota</taxon>
        <taxon>Viridiplantae</taxon>
        <taxon>Streptophyta</taxon>
        <taxon>Embryophyta</taxon>
        <taxon>Tracheophyta</taxon>
        <taxon>Spermatophyta</taxon>
        <taxon>Magnoliopsida</taxon>
        <taxon>eudicotyledons</taxon>
        <taxon>Gunneridae</taxon>
        <taxon>Pentapetalae</taxon>
        <taxon>rosids</taxon>
        <taxon>fabids</taxon>
        <taxon>Rosales</taxon>
        <taxon>Rosaceae</taxon>
        <taxon>Amygdaloideae</taxon>
        <taxon>Amygdaleae</taxon>
        <taxon>Prunus</taxon>
    </lineage>
</organism>
<feature type="domain" description="Plastid division protein CDP1-like IMS" evidence="1">
    <location>
        <begin position="1"/>
        <end position="64"/>
    </location>
</feature>
<dbReference type="PANTHER" id="PTHR33925:SF2">
    <property type="entry name" value="PLASTID DIVISION PROTEIN CDP1, CHLOROPLASTIC"/>
    <property type="match status" value="1"/>
</dbReference>
<protein>
    <submittedName>
        <fullName evidence="2">Plastid division protein CDP1 chloroplastic</fullName>
    </submittedName>
</protein>